<dbReference type="EMBL" id="RAWK01000288">
    <property type="protein sequence ID" value="RKH56296.1"/>
    <property type="molecule type" value="Genomic_DNA"/>
</dbReference>
<evidence type="ECO:0000313" key="4">
    <source>
        <dbReference type="Proteomes" id="UP000267003"/>
    </source>
</evidence>
<feature type="transmembrane region" description="Helical" evidence="1">
    <location>
        <begin position="68"/>
        <end position="89"/>
    </location>
</feature>
<comment type="caution">
    <text evidence="3">The sequence shown here is derived from an EMBL/GenBank/DDBJ whole genome shotgun (WGS) entry which is preliminary data.</text>
</comment>
<name>A0A3A8PIW9_9BACT</name>
<sequence length="263" mass="28721">MLNAAEGDVASQPMCPQHPERAAVCTCARCGRYACSRCERDGGRCRECAHLAALEVPDSRARARWATLTQYVSGGAAVLGLLFNLLFYPELQREAQAVAQSGMLVLGVIIGITAQVCLLMWVHRVVRQLNALGPDLGMTPAWAVWLWLIPFLNWWKPYYVMRDIAERLGGMSFVASLPLQLWWGVNVVGRILEKAEGDLLSSKLQALGGTTAEVVGLLSSVFSVALVFLCVRIIKEIQVRLDQRREGLDEVETPAAGDAAVAA</sequence>
<protein>
    <submittedName>
        <fullName evidence="3">DUF4328 domain-containing protein</fullName>
    </submittedName>
</protein>
<keyword evidence="1" id="KW-0472">Membrane</keyword>
<keyword evidence="1" id="KW-0812">Transmembrane</keyword>
<evidence type="ECO:0000313" key="3">
    <source>
        <dbReference type="EMBL" id="RKH56296.1"/>
    </source>
</evidence>
<keyword evidence="4" id="KW-1185">Reference proteome</keyword>
<feature type="transmembrane region" description="Helical" evidence="1">
    <location>
        <begin position="173"/>
        <end position="192"/>
    </location>
</feature>
<accession>A0A3A8PIW9</accession>
<feature type="domain" description="DUF4328" evidence="2">
    <location>
        <begin position="97"/>
        <end position="238"/>
    </location>
</feature>
<gene>
    <name evidence="3" type="ORF">D7W81_34275</name>
</gene>
<feature type="transmembrane region" description="Helical" evidence="1">
    <location>
        <begin position="142"/>
        <end position="161"/>
    </location>
</feature>
<evidence type="ECO:0000256" key="1">
    <source>
        <dbReference type="SAM" id="Phobius"/>
    </source>
</evidence>
<dbReference type="Pfam" id="PF14219">
    <property type="entry name" value="DUF4328"/>
    <property type="match status" value="1"/>
</dbReference>
<dbReference type="Proteomes" id="UP000267003">
    <property type="component" value="Unassembled WGS sequence"/>
</dbReference>
<dbReference type="CDD" id="cd19756">
    <property type="entry name" value="Bbox2"/>
    <property type="match status" value="1"/>
</dbReference>
<feature type="transmembrane region" description="Helical" evidence="1">
    <location>
        <begin position="212"/>
        <end position="234"/>
    </location>
</feature>
<organism evidence="3 4">
    <name type="scientific">Corallococcus aberystwythensis</name>
    <dbReference type="NCBI Taxonomy" id="2316722"/>
    <lineage>
        <taxon>Bacteria</taxon>
        <taxon>Pseudomonadati</taxon>
        <taxon>Myxococcota</taxon>
        <taxon>Myxococcia</taxon>
        <taxon>Myxococcales</taxon>
        <taxon>Cystobacterineae</taxon>
        <taxon>Myxococcaceae</taxon>
        <taxon>Corallococcus</taxon>
    </lineage>
</organism>
<feature type="transmembrane region" description="Helical" evidence="1">
    <location>
        <begin position="101"/>
        <end position="122"/>
    </location>
</feature>
<dbReference type="InterPro" id="IPR025565">
    <property type="entry name" value="DUF4328"/>
</dbReference>
<evidence type="ECO:0000259" key="2">
    <source>
        <dbReference type="Pfam" id="PF14219"/>
    </source>
</evidence>
<dbReference type="AlphaFoldDB" id="A0A3A8PIW9"/>
<reference evidence="4" key="1">
    <citation type="submission" date="2018-09" db="EMBL/GenBank/DDBJ databases">
        <authorList>
            <person name="Livingstone P.G."/>
            <person name="Whitworth D.E."/>
        </authorList>
    </citation>
    <scope>NUCLEOTIDE SEQUENCE [LARGE SCALE GENOMIC DNA]</scope>
    <source>
        <strain evidence="4">AB050A</strain>
    </source>
</reference>
<proteinExistence type="predicted"/>
<keyword evidence="1" id="KW-1133">Transmembrane helix</keyword>